<organism evidence="1 2">
    <name type="scientific">Penicillium canariense</name>
    <dbReference type="NCBI Taxonomy" id="189055"/>
    <lineage>
        <taxon>Eukaryota</taxon>
        <taxon>Fungi</taxon>
        <taxon>Dikarya</taxon>
        <taxon>Ascomycota</taxon>
        <taxon>Pezizomycotina</taxon>
        <taxon>Eurotiomycetes</taxon>
        <taxon>Eurotiomycetidae</taxon>
        <taxon>Eurotiales</taxon>
        <taxon>Aspergillaceae</taxon>
        <taxon>Penicillium</taxon>
    </lineage>
</organism>
<dbReference type="Proteomes" id="UP001149163">
    <property type="component" value="Unassembled WGS sequence"/>
</dbReference>
<dbReference type="RefSeq" id="XP_056538175.1">
    <property type="nucleotide sequence ID" value="XM_056692218.1"/>
</dbReference>
<reference evidence="1" key="1">
    <citation type="submission" date="2022-11" db="EMBL/GenBank/DDBJ databases">
        <authorList>
            <person name="Petersen C."/>
        </authorList>
    </citation>
    <scope>NUCLEOTIDE SEQUENCE</scope>
    <source>
        <strain evidence="1">IBT 26290</strain>
    </source>
</reference>
<dbReference type="GeneID" id="81431394"/>
<accession>A0A9W9HK58</accession>
<dbReference type="EMBL" id="JAPQKN010000008">
    <property type="protein sequence ID" value="KAJ5150842.1"/>
    <property type="molecule type" value="Genomic_DNA"/>
</dbReference>
<evidence type="ECO:0000313" key="2">
    <source>
        <dbReference type="Proteomes" id="UP001149163"/>
    </source>
</evidence>
<comment type="caution">
    <text evidence="1">The sequence shown here is derived from an EMBL/GenBank/DDBJ whole genome shotgun (WGS) entry which is preliminary data.</text>
</comment>
<dbReference type="AlphaFoldDB" id="A0A9W9HK58"/>
<evidence type="ECO:0000313" key="1">
    <source>
        <dbReference type="EMBL" id="KAJ5150842.1"/>
    </source>
</evidence>
<reference evidence="1" key="2">
    <citation type="journal article" date="2023" name="IMA Fungus">
        <title>Comparative genomic study of the Penicillium genus elucidates a diverse pangenome and 15 lateral gene transfer events.</title>
        <authorList>
            <person name="Petersen C."/>
            <person name="Sorensen T."/>
            <person name="Nielsen M.R."/>
            <person name="Sondergaard T.E."/>
            <person name="Sorensen J.L."/>
            <person name="Fitzpatrick D.A."/>
            <person name="Frisvad J.C."/>
            <person name="Nielsen K.L."/>
        </authorList>
    </citation>
    <scope>NUCLEOTIDE SEQUENCE</scope>
    <source>
        <strain evidence="1">IBT 26290</strain>
    </source>
</reference>
<protein>
    <submittedName>
        <fullName evidence="1">Uncharacterized protein</fullName>
    </submittedName>
</protein>
<keyword evidence="2" id="KW-1185">Reference proteome</keyword>
<name>A0A9W9HK58_9EURO</name>
<proteinExistence type="predicted"/>
<sequence>MVRHWSHGKHRNRWISQWPNGRLALTNDQECSQTGMLGRIQAWRRVSVPAVAVSGASLLMAASNGDDIGGKPLGGLCGGLKQYALAVIHVLSPSFQHYLGRMPGTRYRRWVSLCFESENIPVEESLGRQTVHMRHGSRASSTIAPIPRRIIEGKSQKTWGKNVLNLPVTFSEIAASPPQGARDSRTHIPRTVDGWTSPYRQNSMQGVSELLIACESVWGPSSAGYLSLVRWLRPSASGCAAPGPSLEHRMLSILLLRDA</sequence>
<gene>
    <name evidence="1" type="ORF">N7482_010094</name>
</gene>